<dbReference type="PROSITE" id="PS50943">
    <property type="entry name" value="HTH_CROC1"/>
    <property type="match status" value="1"/>
</dbReference>
<organism evidence="2 3">
    <name type="scientific">Pseudoflavonifractor hominis</name>
    <dbReference type="NCBI Taxonomy" id="2763059"/>
    <lineage>
        <taxon>Bacteria</taxon>
        <taxon>Bacillati</taxon>
        <taxon>Bacillota</taxon>
        <taxon>Clostridia</taxon>
        <taxon>Eubacteriales</taxon>
        <taxon>Oscillospiraceae</taxon>
        <taxon>Pseudoflavonifractor</taxon>
    </lineage>
</organism>
<dbReference type="Gene3D" id="2.10.109.10">
    <property type="entry name" value="Umud Fragment, subunit A"/>
    <property type="match status" value="1"/>
</dbReference>
<dbReference type="Pfam" id="PF01381">
    <property type="entry name" value="HTH_3"/>
    <property type="match status" value="1"/>
</dbReference>
<evidence type="ECO:0000259" key="1">
    <source>
        <dbReference type="PROSITE" id="PS50943"/>
    </source>
</evidence>
<dbReference type="SMART" id="SM00530">
    <property type="entry name" value="HTH_XRE"/>
    <property type="match status" value="1"/>
</dbReference>
<dbReference type="InterPro" id="IPR001387">
    <property type="entry name" value="Cro/C1-type_HTH"/>
</dbReference>
<keyword evidence="3" id="KW-1185">Reference proteome</keyword>
<comment type="caution">
    <text evidence="2">The sequence shown here is derived from an EMBL/GenBank/DDBJ whole genome shotgun (WGS) entry which is preliminary data.</text>
</comment>
<name>A0ABR7HTG7_9FIRM</name>
<dbReference type="InterPro" id="IPR010982">
    <property type="entry name" value="Lambda_DNA-bd_dom_sf"/>
</dbReference>
<dbReference type="Gene3D" id="1.10.260.40">
    <property type="entry name" value="lambda repressor-like DNA-binding domains"/>
    <property type="match status" value="1"/>
</dbReference>
<dbReference type="EMBL" id="JACOPR010000004">
    <property type="protein sequence ID" value="MBC5730788.1"/>
    <property type="molecule type" value="Genomic_DNA"/>
</dbReference>
<evidence type="ECO:0000313" key="2">
    <source>
        <dbReference type="EMBL" id="MBC5730788.1"/>
    </source>
</evidence>
<dbReference type="InterPro" id="IPR015927">
    <property type="entry name" value="Peptidase_S24_S26A/B/C"/>
</dbReference>
<dbReference type="Proteomes" id="UP000660021">
    <property type="component" value="Unassembled WGS sequence"/>
</dbReference>
<dbReference type="InterPro" id="IPR039418">
    <property type="entry name" value="LexA-like"/>
</dbReference>
<feature type="domain" description="HTH cro/C1-type" evidence="1">
    <location>
        <begin position="7"/>
        <end position="62"/>
    </location>
</feature>
<dbReference type="SUPFAM" id="SSF47413">
    <property type="entry name" value="lambda repressor-like DNA-binding domains"/>
    <property type="match status" value="1"/>
</dbReference>
<proteinExistence type="predicted"/>
<dbReference type="InterPro" id="IPR036286">
    <property type="entry name" value="LexA/Signal_pep-like_sf"/>
</dbReference>
<evidence type="ECO:0000313" key="3">
    <source>
        <dbReference type="Proteomes" id="UP000660021"/>
    </source>
</evidence>
<dbReference type="CDD" id="cd06529">
    <property type="entry name" value="S24_LexA-like"/>
    <property type="match status" value="1"/>
</dbReference>
<gene>
    <name evidence="2" type="ORF">H8S34_08080</name>
</gene>
<dbReference type="CDD" id="cd00093">
    <property type="entry name" value="HTH_XRE"/>
    <property type="match status" value="1"/>
</dbReference>
<protein>
    <submittedName>
        <fullName evidence="2">LexA family transcriptional regulator</fullName>
    </submittedName>
</protein>
<dbReference type="Pfam" id="PF00717">
    <property type="entry name" value="Peptidase_S24"/>
    <property type="match status" value="1"/>
</dbReference>
<sequence>MSMVKKLAYLKKRDGITSETVAARSGIPIGTLNKILNGQTKSPSLPALRALAACFQVSTRYLMDDTIPLECDTGVYSEEDGFLFLNREESILFQRYRSLAPCDRKALISALEQFSQPVVPSGPVLSQRLLPCYLPVSNPGSGSMGHQFQTKLVQADAHSLAAAADFALLLSDTSLEPAFHPGHILLLQYGRVSNGQLGLFSVHGDCYIRYLSIRSGICRLIPINNSARSITLSSPDDLTHWGSVLGSLDPKRWKWC</sequence>
<dbReference type="SUPFAM" id="SSF51306">
    <property type="entry name" value="LexA/Signal peptidase"/>
    <property type="match status" value="1"/>
</dbReference>
<accession>A0ABR7HTG7</accession>
<reference evidence="2 3" key="1">
    <citation type="submission" date="2020-08" db="EMBL/GenBank/DDBJ databases">
        <title>Genome public.</title>
        <authorList>
            <person name="Liu C."/>
            <person name="Sun Q."/>
        </authorList>
    </citation>
    <scope>NUCLEOTIDE SEQUENCE [LARGE SCALE GENOMIC DNA]</scope>
    <source>
        <strain evidence="2 3">New-38</strain>
    </source>
</reference>
<dbReference type="RefSeq" id="WP_186963648.1">
    <property type="nucleotide sequence ID" value="NZ_JACOPR010000004.1"/>
</dbReference>